<organism evidence="2 3">
    <name type="scientific">Methylobacterium phyllostachyos</name>
    <dbReference type="NCBI Taxonomy" id="582672"/>
    <lineage>
        <taxon>Bacteria</taxon>
        <taxon>Pseudomonadati</taxon>
        <taxon>Pseudomonadota</taxon>
        <taxon>Alphaproteobacteria</taxon>
        <taxon>Hyphomicrobiales</taxon>
        <taxon>Methylobacteriaceae</taxon>
        <taxon>Methylobacterium</taxon>
    </lineage>
</organism>
<dbReference type="EMBL" id="FNHS01000011">
    <property type="protein sequence ID" value="SDN83151.1"/>
    <property type="molecule type" value="Genomic_DNA"/>
</dbReference>
<dbReference type="AlphaFoldDB" id="A0A1H0ELC1"/>
<keyword evidence="3" id="KW-1185">Reference proteome</keyword>
<feature type="region of interest" description="Disordered" evidence="1">
    <location>
        <begin position="1"/>
        <end position="44"/>
    </location>
</feature>
<sequence length="44" mass="4514">MPTGHATPQTARGGDAGLAGRRRHGALRGGMPRKAELPAREPGP</sequence>
<evidence type="ECO:0000313" key="2">
    <source>
        <dbReference type="EMBL" id="SDN83151.1"/>
    </source>
</evidence>
<gene>
    <name evidence="2" type="ORF">SAMN05216360_111228</name>
</gene>
<name>A0A1H0ELC1_9HYPH</name>
<feature type="compositionally biased region" description="Polar residues" evidence="1">
    <location>
        <begin position="1"/>
        <end position="10"/>
    </location>
</feature>
<protein>
    <submittedName>
        <fullName evidence="2">Uncharacterized protein</fullName>
    </submittedName>
</protein>
<dbReference type="Proteomes" id="UP000198704">
    <property type="component" value="Unassembled WGS sequence"/>
</dbReference>
<evidence type="ECO:0000313" key="3">
    <source>
        <dbReference type="Proteomes" id="UP000198704"/>
    </source>
</evidence>
<proteinExistence type="predicted"/>
<accession>A0A1H0ELC1</accession>
<evidence type="ECO:0000256" key="1">
    <source>
        <dbReference type="SAM" id="MobiDB-lite"/>
    </source>
</evidence>
<feature type="compositionally biased region" description="Basic and acidic residues" evidence="1">
    <location>
        <begin position="33"/>
        <end position="44"/>
    </location>
</feature>
<reference evidence="3" key="1">
    <citation type="submission" date="2016-10" db="EMBL/GenBank/DDBJ databases">
        <authorList>
            <person name="Varghese N."/>
            <person name="Submissions S."/>
        </authorList>
    </citation>
    <scope>NUCLEOTIDE SEQUENCE [LARGE SCALE GENOMIC DNA]</scope>
    <source>
        <strain evidence="3">BL47</strain>
    </source>
</reference>